<accession>A0A512H720</accession>
<evidence type="ECO:0008006" key="4">
    <source>
        <dbReference type="Google" id="ProtNLM"/>
    </source>
</evidence>
<evidence type="ECO:0000313" key="3">
    <source>
        <dbReference type="Proteomes" id="UP000321567"/>
    </source>
</evidence>
<reference evidence="2 3" key="1">
    <citation type="submission" date="2019-07" db="EMBL/GenBank/DDBJ databases">
        <title>Whole genome shotgun sequence of Rhodospirillum oryzae NBRC 107573.</title>
        <authorList>
            <person name="Hosoyama A."/>
            <person name="Uohara A."/>
            <person name="Ohji S."/>
            <person name="Ichikawa N."/>
        </authorList>
    </citation>
    <scope>NUCLEOTIDE SEQUENCE [LARGE SCALE GENOMIC DNA]</scope>
    <source>
        <strain evidence="2 3">NBRC 107573</strain>
    </source>
</reference>
<comment type="caution">
    <text evidence="2">The sequence shown here is derived from an EMBL/GenBank/DDBJ whole genome shotgun (WGS) entry which is preliminary data.</text>
</comment>
<sequence>MEEVVLHGSLKVMLRGLGVVGVMGVLALVGAAWRLQQGPVILDFLAPVVESSVAEALTGQGLVVRVGGVRLFWAGWHEALDLRGIDIDLRTPDGRPLARMPELALSLAPAPLLEGRVVITALEGRGLVLDLVRHPDGRVDLGGKADPGPEPADETGFSLAGLLDGAPAADGTGLGALPARLGISDALIRLGDETGTPLLSVEVGEASFQRAEPAGALAVHAALTVTVPEAAPVAVDLGVGRASGTAPVDLSLNLADVTPAALVRLLAGLGHAGDLARAFDPWRSGHLDVRARARVDALALARGEGRAALAGATFRVEARDLTVAQPDPQPFTWVFPRVVARGEVGPGADGLDLTSAWIDLDDHARVGITARLGDLGHAPTATVEARLTGGLALDGVLARWPEIAAPGAREWIAANLSQGRIREARFTAALAAGPDGLALAGLDGVAEIEGMSIDYRAPLPPLEQVTGTVGFSPSAIGVLVHSGRVRGLPGLVLEGGNVVFSGLDQEDQFADIEAQVQGPVSEALALIDHDPFGYARAVGLDPARVAGEAETSLTLAFPLLKTLTFEQIALKVAARLERVGLPGVVLGHDLEAGTLALTLDPAGMDVKGTATLAGVPARLTWRENFGDGRVTSRYHVQGTVSEARRAALGLVLPDQDPPMAVGPLPADLTVTREKGGKTTLEGVFDLAPLTLTLAPFDWRKPAGRPGRMRIGGRFSPTKATLDVAVDAGADLRARASVSLDPDDASPRLVDIQELAVGPSWVKGTVIPAQGAGATAVTLTDGILDLRPVRAWRAAQPPDQSSSLPALTCDIRLARLRLGETAVLENVSATLSRSDTEWRQAVVHALVPGGPFLNLTLGPSGTERAFVVNTTDGGGVLRGLGVFDSLKGGPLRITGRIEESGTVRGQVEMNDFRLTQAPLMARLLSLAGLTGILDALGGPGIGFIALRVPFVYEDPVLVLSEARTYGLSLGLTAKGSLNLESDALALEGTLVPAYALNGLLGQIPLVGKALVGGEGEGLIGVTYQVSGTLDEPDVSVNPLSALTPGFLRGIFSLFDSPEQTARDAPGKEGG</sequence>
<evidence type="ECO:0000256" key="1">
    <source>
        <dbReference type="SAM" id="Phobius"/>
    </source>
</evidence>
<keyword evidence="1" id="KW-0472">Membrane</keyword>
<organism evidence="2 3">
    <name type="scientific">Pararhodospirillum oryzae</name>
    <dbReference type="NCBI Taxonomy" id="478448"/>
    <lineage>
        <taxon>Bacteria</taxon>
        <taxon>Pseudomonadati</taxon>
        <taxon>Pseudomonadota</taxon>
        <taxon>Alphaproteobacteria</taxon>
        <taxon>Rhodospirillales</taxon>
        <taxon>Rhodospirillaceae</taxon>
        <taxon>Pararhodospirillum</taxon>
    </lineage>
</organism>
<feature type="transmembrane region" description="Helical" evidence="1">
    <location>
        <begin position="12"/>
        <end position="33"/>
    </location>
</feature>
<dbReference type="Proteomes" id="UP000321567">
    <property type="component" value="Unassembled WGS sequence"/>
</dbReference>
<dbReference type="EMBL" id="BJZO01000030">
    <property type="protein sequence ID" value="GEO81234.1"/>
    <property type="molecule type" value="Genomic_DNA"/>
</dbReference>
<keyword evidence="1" id="KW-1133">Transmembrane helix</keyword>
<name>A0A512H720_9PROT</name>
<gene>
    <name evidence="2" type="ORF">ROR02_13650</name>
</gene>
<evidence type="ECO:0000313" key="2">
    <source>
        <dbReference type="EMBL" id="GEO81234.1"/>
    </source>
</evidence>
<keyword evidence="3" id="KW-1185">Reference proteome</keyword>
<proteinExistence type="predicted"/>
<keyword evidence="1" id="KW-0812">Transmembrane</keyword>
<dbReference type="AlphaFoldDB" id="A0A512H720"/>
<protein>
    <recommendedName>
        <fullName evidence="4">DUF3971 domain-containing protein</fullName>
    </recommendedName>
</protein>